<protein>
    <submittedName>
        <fullName evidence="1">Uncharacterized protein</fullName>
    </submittedName>
</protein>
<evidence type="ECO:0000313" key="1">
    <source>
        <dbReference type="EMBL" id="OFW55496.1"/>
    </source>
</evidence>
<comment type="caution">
    <text evidence="1">The sequence shown here is derived from an EMBL/GenBank/DDBJ whole genome shotgun (WGS) entry which is preliminary data.</text>
</comment>
<evidence type="ECO:0000313" key="2">
    <source>
        <dbReference type="Proteomes" id="UP000177876"/>
    </source>
</evidence>
<dbReference type="Proteomes" id="UP000177876">
    <property type="component" value="Unassembled WGS sequence"/>
</dbReference>
<reference evidence="1 2" key="1">
    <citation type="journal article" date="2016" name="Nat. Commun.">
        <title>Thousands of microbial genomes shed light on interconnected biogeochemical processes in an aquifer system.</title>
        <authorList>
            <person name="Anantharaman K."/>
            <person name="Brown C.T."/>
            <person name="Hug L.A."/>
            <person name="Sharon I."/>
            <person name="Castelle C.J."/>
            <person name="Probst A.J."/>
            <person name="Thomas B.C."/>
            <person name="Singh A."/>
            <person name="Wilkins M.J."/>
            <person name="Karaoz U."/>
            <person name="Brodie E.L."/>
            <person name="Williams K.H."/>
            <person name="Hubbard S.S."/>
            <person name="Banfield J.F."/>
        </authorList>
    </citation>
    <scope>NUCLEOTIDE SEQUENCE [LARGE SCALE GENOMIC DNA]</scope>
</reference>
<dbReference type="EMBL" id="MELK01000053">
    <property type="protein sequence ID" value="OFW55496.1"/>
    <property type="molecule type" value="Genomic_DNA"/>
</dbReference>
<gene>
    <name evidence="1" type="ORF">A2Y75_09245</name>
</gene>
<proteinExistence type="predicted"/>
<name>A0A1F2WF67_9ACTN</name>
<dbReference type="AlphaFoldDB" id="A0A1F2WF67"/>
<organism evidence="1 2">
    <name type="scientific">Candidatus Solincola sediminis</name>
    <dbReference type="NCBI Taxonomy" id="1797199"/>
    <lineage>
        <taxon>Bacteria</taxon>
        <taxon>Bacillati</taxon>
        <taxon>Actinomycetota</taxon>
        <taxon>Candidatus Geothermincolia</taxon>
        <taxon>Candidatus Geothermincolales</taxon>
        <taxon>Candidatus Geothermincolaceae</taxon>
        <taxon>Candidatus Solincola</taxon>
    </lineage>
</organism>
<accession>A0A1F2WF67</accession>
<sequence>MSKPKSVLCPECGIPLGLAEECLWLNSGVIVLAHDRLRRQCFIESENLDPTFQLVSKMGVPDIEDLVLEAARTRRASRTRERIPPEVRAMIRNMLLNPDVLVEAMVSDTQLRGFGDCEVLDLLLQGGEKDHATIRVNHTYSKPLFFGAFAGLIEGFLDRRLAFTLRDISPETCEMSVFVTGLADTCSMSFEEKEYCHRDGDIELERCGSCGLPSALSRLQWQLDRSIIKDSFGLRMVLFDPQVLDLIFKELERRSGKTISRAIIEAQCRFLLNSSKRELGPSRREISDELALRGLGNLREFEMDRQGLRVSVENAACHLNTAGAFKALFEGLHGGDSRIEWDISENGDLELDVRP</sequence>